<feature type="region of interest" description="Disordered" evidence="1">
    <location>
        <begin position="142"/>
        <end position="169"/>
    </location>
</feature>
<dbReference type="EMBL" id="JAFIQS010000002">
    <property type="protein sequence ID" value="KAG5172612.1"/>
    <property type="molecule type" value="Genomic_DNA"/>
</dbReference>
<accession>A0A8H7Y4E4</accession>
<comment type="caution">
    <text evidence="3">The sequence shown here is derived from an EMBL/GenBank/DDBJ whole genome shotgun (WGS) entry which is preliminary data.</text>
</comment>
<feature type="compositionally biased region" description="Polar residues" evidence="1">
    <location>
        <begin position="146"/>
        <end position="162"/>
    </location>
</feature>
<feature type="region of interest" description="Disordered" evidence="1">
    <location>
        <begin position="84"/>
        <end position="128"/>
    </location>
</feature>
<organism evidence="3">
    <name type="scientific">Psilocybe cubensis</name>
    <name type="common">Psychedelic mushroom</name>
    <name type="synonym">Stropharia cubensis</name>
    <dbReference type="NCBI Taxonomy" id="181762"/>
    <lineage>
        <taxon>Eukaryota</taxon>
        <taxon>Fungi</taxon>
        <taxon>Dikarya</taxon>
        <taxon>Basidiomycota</taxon>
        <taxon>Agaricomycotina</taxon>
        <taxon>Agaricomycetes</taxon>
        <taxon>Agaricomycetidae</taxon>
        <taxon>Agaricales</taxon>
        <taxon>Agaricineae</taxon>
        <taxon>Strophariaceae</taxon>
        <taxon>Psilocybe</taxon>
    </lineage>
</organism>
<dbReference type="PANTHER" id="PTHR39468:SF1">
    <property type="entry name" value="MTF2-LIKE C-TERMINAL DOMAIN-CONTAINING PROTEIN"/>
    <property type="match status" value="1"/>
</dbReference>
<evidence type="ECO:0000259" key="2">
    <source>
        <dbReference type="Pfam" id="PF19189"/>
    </source>
</evidence>
<evidence type="ECO:0000313" key="3">
    <source>
        <dbReference type="EMBL" id="KAG5172612.1"/>
    </source>
</evidence>
<name>A0A8H7Y4E4_PSICU</name>
<dbReference type="Pfam" id="PF19189">
    <property type="entry name" value="Mtf2"/>
    <property type="match status" value="1"/>
</dbReference>
<evidence type="ECO:0000256" key="1">
    <source>
        <dbReference type="SAM" id="MobiDB-lite"/>
    </source>
</evidence>
<reference evidence="3" key="1">
    <citation type="submission" date="2021-02" db="EMBL/GenBank/DDBJ databases">
        <title>Psilocybe cubensis genome.</title>
        <authorList>
            <person name="Mckernan K.J."/>
            <person name="Crawford S."/>
            <person name="Trippe A."/>
            <person name="Kane L.T."/>
            <person name="Mclaughlin S."/>
        </authorList>
    </citation>
    <scope>NUCLEOTIDE SEQUENCE [LARGE SCALE GENOMIC DNA]</scope>
    <source>
        <strain evidence="3">MGC-MH-2018</strain>
    </source>
</reference>
<gene>
    <name evidence="3" type="ORF">JR316_002114</name>
</gene>
<dbReference type="InterPro" id="IPR040009">
    <property type="entry name" value="Mtf2/C5D6.12-like"/>
</dbReference>
<dbReference type="GO" id="GO:0005739">
    <property type="term" value="C:mitochondrion"/>
    <property type="evidence" value="ECO:0007669"/>
    <property type="project" value="InterPro"/>
</dbReference>
<dbReference type="AlphaFoldDB" id="A0A8H7Y4E4"/>
<dbReference type="OrthoDB" id="2444174at2759"/>
<dbReference type="InterPro" id="IPR043837">
    <property type="entry name" value="Mtf2-like_C"/>
</dbReference>
<sequence>MFSRCHLASRISKSASTSLLDGAPVKSIPRATKKRTCSVNFNSARRHSDVATSYRAASPTQNIDIEWPSDSWDDIFNELDKVPLKPRTSSFSPRRHDSLYPSRPAPRHPSPHFLSPQPTQRQTLTKREQDTLSEMVDWILKPEPEPSTTNDTQASESSQVAPSSKADDLVSRLRRFSRKARMSISPSTELLDKKKEEMSLCTTDQELLSWAAKEVFGQSAELEEQASMAIATQSGHIESSHLQSPIYPEMVAHLMQTFRVQFGDPNLALYIFDHTKRLSTLSFVFGCSTNAYNELLETQWLLSRDLNIIYNSIEEMIINGVVPNARTRKLVDTFRRQVSEEISSETLLQKRMECLLKIEHLLSPPKQPKGKAFDEWKSGLGHLEEGEEDFNDWTPKKITRDQHSNRNKFRSRILAHN</sequence>
<protein>
    <recommendedName>
        <fullName evidence="2">Mtf2-like C-terminal domain-containing protein</fullName>
    </recommendedName>
</protein>
<feature type="domain" description="Mtf2-like C-terminal" evidence="2">
    <location>
        <begin position="188"/>
        <end position="344"/>
    </location>
</feature>
<proteinExistence type="predicted"/>
<dbReference type="PANTHER" id="PTHR39468">
    <property type="entry name" value="CHROMOSOME 7, WHOLE GENOME SHOTGUN SEQUENCE"/>
    <property type="match status" value="1"/>
</dbReference>